<dbReference type="NCBIfam" id="TIGR03062">
    <property type="entry name" value="pip_yhgE_Cterm"/>
    <property type="match status" value="1"/>
</dbReference>
<feature type="domain" description="ABC-2 type transporter transmembrane" evidence="8">
    <location>
        <begin position="25"/>
        <end position="151"/>
    </location>
</feature>
<dbReference type="Gene3D" id="3.40.1710.10">
    <property type="entry name" value="abc type-2 transporter like domain"/>
    <property type="match status" value="1"/>
</dbReference>
<feature type="transmembrane region" description="Helical" evidence="7">
    <location>
        <begin position="652"/>
        <end position="671"/>
    </location>
</feature>
<feature type="transmembrane region" description="Helical" evidence="7">
    <location>
        <begin position="707"/>
        <end position="724"/>
    </location>
</feature>
<feature type="coiled-coil region" evidence="5">
    <location>
        <begin position="367"/>
        <end position="426"/>
    </location>
</feature>
<keyword evidence="10" id="KW-1185">Reference proteome</keyword>
<reference evidence="10" key="1">
    <citation type="journal article" date="2019" name="Int. J. Syst. Evol. Microbiol.">
        <title>The Global Catalogue of Microorganisms (GCM) 10K type strain sequencing project: providing services to taxonomists for standard genome sequencing and annotation.</title>
        <authorList>
            <consortium name="The Broad Institute Genomics Platform"/>
            <consortium name="The Broad Institute Genome Sequencing Center for Infectious Disease"/>
            <person name="Wu L."/>
            <person name="Ma J."/>
        </authorList>
    </citation>
    <scope>NUCLEOTIDE SEQUENCE [LARGE SCALE GENOMIC DNA]</scope>
    <source>
        <strain evidence="10">CGMCC 4.7177</strain>
    </source>
</reference>
<sequence>MHNIFTIFKRDLRNISTNWVAAILIGGLIFLPSLYAWLNIYASSDPYGRTDKLPVAVVNEDKAVNVQDKKIDTGAQIVSTLKDNPTMEWHFVSRKEAMEGVEYGDYFAVMVLPVNLSEKLASVVSGKPEKAEIEYYVNEKINSIAPKITEKGATVIVEKVSSQFISTVNGVIFDLLNTLGLELETNLPDIKKFENYIFDAEKNLPEISNLLNRGLNEVTDAQAVVKQAEGKLPEVKKITEDGLGQIHTTIGYLTTAEEKLDELSPKIKADLKKVSEISKEANNFLTQLQGIKLDYTELDNAKKVLDGRMTESIEKVDGIKTDLIQLQELVQHQPITSENSSNDAGEEPGSSIESPPSLPVLSLDDKLDSAITRTNNLKNLLQEAQTNARTVNDVVKKKTDELNQAINDLQNIAANTSIEIDRFMKEYVNTIEPTVKTGITNAKGTIGQAKILLVEIQSTLPKVQNILGNSNRDLTEAKATIQKAIVEYPYIFEKVSQLAENIRKIQGETDINEIIQLLLNDPNAEKSFFEEPIQLKENRLFPIDNYGTGMTPFYTVLSIWVGCLLLISLLATDLHANEYTDRQVYFGRLLTFGFIGLLQTLIVVGGDLLLLDIHIREPFHFIIFGLFISVVFMSIVYTLVSVFGDVGKAMAIVMLVLQIAGSGGTYPVMLLPDFFGAINPFLPFTYAIDLMREATGGIVWERVAKDLSFLAFCAIIFITFGALLKERINKRTDQLLKKIKRSGHFSLKSVYVTNKKSVCYKIKGTYVTNNRDSL</sequence>
<name>A0ABW4SCI4_9BACL</name>
<dbReference type="Proteomes" id="UP001597218">
    <property type="component" value="Unassembled WGS sequence"/>
</dbReference>
<dbReference type="InterPro" id="IPR017501">
    <property type="entry name" value="Phage_infect_YhgE_C"/>
</dbReference>
<dbReference type="RefSeq" id="WP_381535726.1">
    <property type="nucleotide sequence ID" value="NZ_JBHUGI010000006.1"/>
</dbReference>
<evidence type="ECO:0000256" key="6">
    <source>
        <dbReference type="SAM" id="MobiDB-lite"/>
    </source>
</evidence>
<accession>A0ABW4SCI4</accession>
<evidence type="ECO:0000256" key="5">
    <source>
        <dbReference type="SAM" id="Coils"/>
    </source>
</evidence>
<proteinExistence type="predicted"/>
<feature type="region of interest" description="Disordered" evidence="6">
    <location>
        <begin position="333"/>
        <end position="359"/>
    </location>
</feature>
<feature type="transmembrane region" description="Helical" evidence="7">
    <location>
        <begin position="553"/>
        <end position="572"/>
    </location>
</feature>
<evidence type="ECO:0000313" key="9">
    <source>
        <dbReference type="EMBL" id="MFD1927069.1"/>
    </source>
</evidence>
<evidence type="ECO:0000259" key="8">
    <source>
        <dbReference type="Pfam" id="PF12698"/>
    </source>
</evidence>
<keyword evidence="3 7" id="KW-1133">Transmembrane helix</keyword>
<feature type="compositionally biased region" description="Polar residues" evidence="6">
    <location>
        <begin position="333"/>
        <end position="343"/>
    </location>
</feature>
<dbReference type="NCBIfam" id="TIGR03061">
    <property type="entry name" value="pip_yhgE_Nterm"/>
    <property type="match status" value="1"/>
</dbReference>
<evidence type="ECO:0000256" key="3">
    <source>
        <dbReference type="ARBA" id="ARBA00022989"/>
    </source>
</evidence>
<feature type="transmembrane region" description="Helical" evidence="7">
    <location>
        <begin position="584"/>
        <end position="606"/>
    </location>
</feature>
<dbReference type="PANTHER" id="PTHR43077:SF10">
    <property type="entry name" value="TRANSPORT PERMEASE PROTEIN"/>
    <property type="match status" value="1"/>
</dbReference>
<comment type="caution">
    <text evidence="9">The sequence shown here is derived from an EMBL/GenBank/DDBJ whole genome shotgun (WGS) entry which is preliminary data.</text>
</comment>
<dbReference type="PANTHER" id="PTHR43077">
    <property type="entry name" value="TRANSPORT PERMEASE YVFS-RELATED"/>
    <property type="match status" value="1"/>
</dbReference>
<protein>
    <submittedName>
        <fullName evidence="9">YhgE/Pip family protein</fullName>
    </submittedName>
</protein>
<dbReference type="Pfam" id="PF12698">
    <property type="entry name" value="ABC2_membrane_3"/>
    <property type="match status" value="2"/>
</dbReference>
<evidence type="ECO:0000256" key="1">
    <source>
        <dbReference type="ARBA" id="ARBA00004141"/>
    </source>
</evidence>
<evidence type="ECO:0000313" key="10">
    <source>
        <dbReference type="Proteomes" id="UP001597218"/>
    </source>
</evidence>
<evidence type="ECO:0000256" key="7">
    <source>
        <dbReference type="SAM" id="Phobius"/>
    </source>
</evidence>
<dbReference type="EMBL" id="JBHUGI010000006">
    <property type="protein sequence ID" value="MFD1927069.1"/>
    <property type="molecule type" value="Genomic_DNA"/>
</dbReference>
<dbReference type="InterPro" id="IPR051328">
    <property type="entry name" value="T7SS_ABC-Transporter"/>
</dbReference>
<dbReference type="InterPro" id="IPR017500">
    <property type="entry name" value="Phage_infect_YhgE_N"/>
</dbReference>
<keyword evidence="5" id="KW-0175">Coiled coil</keyword>
<dbReference type="InterPro" id="IPR013525">
    <property type="entry name" value="ABC2_TM"/>
</dbReference>
<feature type="domain" description="ABC-2 type transporter transmembrane" evidence="8">
    <location>
        <begin position="355"/>
        <end position="722"/>
    </location>
</feature>
<evidence type="ECO:0000256" key="2">
    <source>
        <dbReference type="ARBA" id="ARBA00022692"/>
    </source>
</evidence>
<comment type="subcellular location">
    <subcellularLocation>
        <location evidence="1">Membrane</location>
        <topology evidence="1">Multi-pass membrane protein</topology>
    </subcellularLocation>
</comment>
<feature type="transmembrane region" description="Helical" evidence="7">
    <location>
        <begin position="20"/>
        <end position="38"/>
    </location>
</feature>
<gene>
    <name evidence="9" type="ORF">ACFSFY_03215</name>
</gene>
<feature type="transmembrane region" description="Helical" evidence="7">
    <location>
        <begin position="618"/>
        <end position="640"/>
    </location>
</feature>
<keyword evidence="4 7" id="KW-0472">Membrane</keyword>
<evidence type="ECO:0000256" key="4">
    <source>
        <dbReference type="ARBA" id="ARBA00023136"/>
    </source>
</evidence>
<keyword evidence="2 7" id="KW-0812">Transmembrane</keyword>
<organism evidence="9 10">
    <name type="scientific">Sporosarcina siberiensis</name>
    <dbReference type="NCBI Taxonomy" id="1365606"/>
    <lineage>
        <taxon>Bacteria</taxon>
        <taxon>Bacillati</taxon>
        <taxon>Bacillota</taxon>
        <taxon>Bacilli</taxon>
        <taxon>Bacillales</taxon>
        <taxon>Caryophanaceae</taxon>
        <taxon>Sporosarcina</taxon>
    </lineage>
</organism>